<keyword evidence="13" id="KW-0325">Glycoprotein</keyword>
<evidence type="ECO:0000256" key="15">
    <source>
        <dbReference type="RuleBase" id="RU363063"/>
    </source>
</evidence>
<keyword evidence="9" id="KW-0735">Signal-anchor</keyword>
<evidence type="ECO:0000256" key="13">
    <source>
        <dbReference type="ARBA" id="ARBA00023180"/>
    </source>
</evidence>
<evidence type="ECO:0000256" key="8">
    <source>
        <dbReference type="ARBA" id="ARBA00022824"/>
    </source>
</evidence>
<reference evidence="16 17" key="1">
    <citation type="submission" date="2024-11" db="EMBL/GenBank/DDBJ databases">
        <title>Chromosome-level genome assembly of the freshwater bivalve Anodonta woodiana.</title>
        <authorList>
            <person name="Chen X."/>
        </authorList>
    </citation>
    <scope>NUCLEOTIDE SEQUENCE [LARGE SCALE GENOMIC DNA]</scope>
    <source>
        <strain evidence="16">MN2024</strain>
        <tissue evidence="16">Gills</tissue>
    </source>
</reference>
<comment type="pathway">
    <text evidence="3">Protein modification; protein glycosylation.</text>
</comment>
<evidence type="ECO:0000313" key="17">
    <source>
        <dbReference type="Proteomes" id="UP001634394"/>
    </source>
</evidence>
<keyword evidence="8" id="KW-0256">Endoplasmic reticulum</keyword>
<evidence type="ECO:0000256" key="12">
    <source>
        <dbReference type="ARBA" id="ARBA00023136"/>
    </source>
</evidence>
<name>A0ABD3X1W5_SINWO</name>
<organism evidence="16 17">
    <name type="scientific">Sinanodonta woodiana</name>
    <name type="common">Chinese pond mussel</name>
    <name type="synonym">Anodonta woodiana</name>
    <dbReference type="NCBI Taxonomy" id="1069815"/>
    <lineage>
        <taxon>Eukaryota</taxon>
        <taxon>Metazoa</taxon>
        <taxon>Spiralia</taxon>
        <taxon>Lophotrochozoa</taxon>
        <taxon>Mollusca</taxon>
        <taxon>Bivalvia</taxon>
        <taxon>Autobranchia</taxon>
        <taxon>Heteroconchia</taxon>
        <taxon>Palaeoheterodonta</taxon>
        <taxon>Unionida</taxon>
        <taxon>Unionoidea</taxon>
        <taxon>Unionidae</taxon>
        <taxon>Unioninae</taxon>
        <taxon>Sinanodonta</taxon>
    </lineage>
</organism>
<dbReference type="GO" id="GO:0000139">
    <property type="term" value="C:Golgi membrane"/>
    <property type="evidence" value="ECO:0007669"/>
    <property type="project" value="UniProtKB-SubCell"/>
</dbReference>
<dbReference type="GO" id="GO:0016757">
    <property type="term" value="F:glycosyltransferase activity"/>
    <property type="evidence" value="ECO:0007669"/>
    <property type="project" value="UniProtKB-KW"/>
</dbReference>
<keyword evidence="6" id="KW-0808">Transferase</keyword>
<comment type="subcellular location">
    <subcellularLocation>
        <location evidence="1">Endoplasmic reticulum</location>
    </subcellularLocation>
    <subcellularLocation>
        <location evidence="2 15">Golgi apparatus membrane</location>
        <topology evidence="2 15">Single-pass type II membrane protein</topology>
    </subcellularLocation>
</comment>
<evidence type="ECO:0000256" key="7">
    <source>
        <dbReference type="ARBA" id="ARBA00022692"/>
    </source>
</evidence>
<dbReference type="EC" id="2.4.1.-" evidence="15"/>
<dbReference type="GO" id="GO:0005783">
    <property type="term" value="C:endoplasmic reticulum"/>
    <property type="evidence" value="ECO:0007669"/>
    <property type="project" value="UniProtKB-SubCell"/>
</dbReference>
<keyword evidence="10" id="KW-1133">Transmembrane helix</keyword>
<evidence type="ECO:0000256" key="3">
    <source>
        <dbReference type="ARBA" id="ARBA00004922"/>
    </source>
</evidence>
<evidence type="ECO:0000313" key="16">
    <source>
        <dbReference type="EMBL" id="KAL3879468.1"/>
    </source>
</evidence>
<keyword evidence="5 15" id="KW-0328">Glycosyltransferase</keyword>
<keyword evidence="12" id="KW-0472">Membrane</keyword>
<evidence type="ECO:0000256" key="14">
    <source>
        <dbReference type="ARBA" id="ARBA00047667"/>
    </source>
</evidence>
<evidence type="ECO:0000256" key="4">
    <source>
        <dbReference type="ARBA" id="ARBA00008661"/>
    </source>
</evidence>
<dbReference type="Gene3D" id="3.90.550.50">
    <property type="match status" value="1"/>
</dbReference>
<protein>
    <recommendedName>
        <fullName evidence="15">Hexosyltransferase</fullName>
        <ecNumber evidence="15">2.4.1.-</ecNumber>
    </recommendedName>
</protein>
<keyword evidence="7" id="KW-0812">Transmembrane</keyword>
<evidence type="ECO:0000256" key="11">
    <source>
        <dbReference type="ARBA" id="ARBA00023034"/>
    </source>
</evidence>
<evidence type="ECO:0000256" key="10">
    <source>
        <dbReference type="ARBA" id="ARBA00022989"/>
    </source>
</evidence>
<dbReference type="PANTHER" id="PTHR11214:SF219">
    <property type="entry name" value="UDP-GALNAC:BETA-1,3-N-ACETYLGALACTOSAMINYLTRANSFERASE 2"/>
    <property type="match status" value="1"/>
</dbReference>
<keyword evidence="11 15" id="KW-0333">Golgi apparatus</keyword>
<comment type="caution">
    <text evidence="16">The sequence shown here is derived from an EMBL/GenBank/DDBJ whole genome shotgun (WGS) entry which is preliminary data.</text>
</comment>
<sequence>MYCMYYAATVGLIAVLITKYRYEICKNIIQKVIEPETLPKVELVVGVLSARDHFEARQAIRETWMRTVTENAHLSSRIQVHFVVGETGCDVHPDSRISKYGCEKWIVSIPDQTDDINMVKVQEDNNYSSLMMVDRISFMVRHPVKINKLGLLASFSLVHGPIHVLLHDDYREENMTEVEFSLENEGVVDSGYRYMSVQPFLLPKDFEGTIRVIYHNSTEILTRESNGGQHSSTVGDLGGIITVQKHRNPIKERKLFLPSFTMSLLEKEQLSTYVKKQTSLSQEWILKEKKITEDLQRETEMFGDILFVNVTDVYRNLPTKLLYFHQIILSSIRADYVLKTDDDCFIDLEKIYSILQGNKEIQNSKLWWGSFRDYWYVEHYGKWAEREYYSSVYPRFACGSGNIVSHDLHHWIAQNSQHLKTYQGEDISLGIWLAAIGPTFLHDTLWKCDRSCEPNMYSIPELLPIELRAMWKNKQTCGNPCTCL</sequence>
<dbReference type="PANTHER" id="PTHR11214">
    <property type="entry name" value="BETA-1,3-N-ACETYLGLUCOSAMINYLTRANSFERASE"/>
    <property type="match status" value="1"/>
</dbReference>
<evidence type="ECO:0000256" key="9">
    <source>
        <dbReference type="ARBA" id="ARBA00022968"/>
    </source>
</evidence>
<dbReference type="EMBL" id="JBJQND010000004">
    <property type="protein sequence ID" value="KAL3879468.1"/>
    <property type="molecule type" value="Genomic_DNA"/>
</dbReference>
<comment type="catalytic activity">
    <reaction evidence="14">
        <text>3-O-(N-acetyl-beta-D-glucosaminyl-(1-&gt;4)-alpha-D-mannosyl)-L-threonyl-[protein] + UDP-N-acetyl-alpha-D-galactosamine = 3-O-[beta-D-GalNAc-(1-&gt;3)-beta-D-GlcNAc-(1-&gt;4)-alpha-D-Man]-L-Thr-[protein] + UDP + H(+)</text>
        <dbReference type="Rhea" id="RHEA:37667"/>
        <dbReference type="Rhea" id="RHEA-COMP:13308"/>
        <dbReference type="Rhea" id="RHEA-COMP:13618"/>
        <dbReference type="ChEBI" id="CHEBI:15378"/>
        <dbReference type="ChEBI" id="CHEBI:58223"/>
        <dbReference type="ChEBI" id="CHEBI:67138"/>
        <dbReference type="ChEBI" id="CHEBI:136709"/>
        <dbReference type="ChEBI" id="CHEBI:137540"/>
        <dbReference type="EC" id="2.4.1.313"/>
    </reaction>
</comment>
<dbReference type="AlphaFoldDB" id="A0ABD3X1W5"/>
<gene>
    <name evidence="16" type="ORF">ACJMK2_031765</name>
</gene>
<dbReference type="Pfam" id="PF01762">
    <property type="entry name" value="Galactosyl_T"/>
    <property type="match status" value="1"/>
</dbReference>
<dbReference type="InterPro" id="IPR002659">
    <property type="entry name" value="Glyco_trans_31"/>
</dbReference>
<comment type="similarity">
    <text evidence="4 15">Belongs to the glycosyltransferase 31 family.</text>
</comment>
<proteinExistence type="inferred from homology"/>
<evidence type="ECO:0000256" key="5">
    <source>
        <dbReference type="ARBA" id="ARBA00022676"/>
    </source>
</evidence>
<keyword evidence="17" id="KW-1185">Reference proteome</keyword>
<dbReference type="Proteomes" id="UP001634394">
    <property type="component" value="Unassembled WGS sequence"/>
</dbReference>
<accession>A0ABD3X1W5</accession>
<evidence type="ECO:0000256" key="1">
    <source>
        <dbReference type="ARBA" id="ARBA00004240"/>
    </source>
</evidence>
<evidence type="ECO:0000256" key="2">
    <source>
        <dbReference type="ARBA" id="ARBA00004323"/>
    </source>
</evidence>
<evidence type="ECO:0000256" key="6">
    <source>
        <dbReference type="ARBA" id="ARBA00022679"/>
    </source>
</evidence>